<evidence type="ECO:0000256" key="9">
    <source>
        <dbReference type="ARBA" id="ARBA00025628"/>
    </source>
</evidence>
<feature type="non-terminal residue" evidence="13">
    <location>
        <position position="258"/>
    </location>
</feature>
<dbReference type="GO" id="GO:0008270">
    <property type="term" value="F:zinc ion binding"/>
    <property type="evidence" value="ECO:0007669"/>
    <property type="project" value="TreeGrafter"/>
</dbReference>
<comment type="caution">
    <text evidence="13">The sequence shown here is derived from an EMBL/GenBank/DDBJ whole genome shotgun (WGS) entry which is preliminary data.</text>
</comment>
<keyword evidence="5" id="KW-0350">Heme biosynthesis</keyword>
<dbReference type="PANTHER" id="PTHR11458">
    <property type="entry name" value="DELTA-AMINOLEVULINIC ACID DEHYDRATASE"/>
    <property type="match status" value="1"/>
</dbReference>
<protein>
    <recommendedName>
        <fullName evidence="3">porphobilinogen synthase</fullName>
        <ecNumber evidence="3">4.2.1.24</ecNumber>
    </recommendedName>
    <alternativeName>
        <fullName evidence="10">Porphobilinogen synthase</fullName>
    </alternativeName>
</protein>
<gene>
    <name evidence="13" type="ORF">Goari_009535</name>
</gene>
<evidence type="ECO:0000313" key="14">
    <source>
        <dbReference type="Proteomes" id="UP000593577"/>
    </source>
</evidence>
<accession>A0A7J8XYR4</accession>
<feature type="compositionally biased region" description="Basic residues" evidence="12">
    <location>
        <begin position="101"/>
        <end position="110"/>
    </location>
</feature>
<proteinExistence type="inferred from homology"/>
<dbReference type="Proteomes" id="UP000593577">
    <property type="component" value="Unassembled WGS sequence"/>
</dbReference>
<comment type="function">
    <text evidence="9">Catalyzes an early step in the biosynthesis of tetrapyrroles. Binds two molecules of 5-aminolevulinate per subunit, each at a distinct site, and catalyzes their condensation to form porphobilinogen.</text>
</comment>
<evidence type="ECO:0000256" key="8">
    <source>
        <dbReference type="ARBA" id="ARBA00023244"/>
    </source>
</evidence>
<keyword evidence="8" id="KW-0627">Porphyrin biosynthesis</keyword>
<dbReference type="Pfam" id="PF00490">
    <property type="entry name" value="ALAD"/>
    <property type="match status" value="1"/>
</dbReference>
<evidence type="ECO:0000256" key="11">
    <source>
        <dbReference type="ARBA" id="ARBA00047651"/>
    </source>
</evidence>
<feature type="region of interest" description="Disordered" evidence="12">
    <location>
        <begin position="79"/>
        <end position="114"/>
    </location>
</feature>
<evidence type="ECO:0000256" key="5">
    <source>
        <dbReference type="ARBA" id="ARBA00023133"/>
    </source>
</evidence>
<dbReference type="GO" id="GO:0006782">
    <property type="term" value="P:protoporphyrinogen IX biosynthetic process"/>
    <property type="evidence" value="ECO:0007669"/>
    <property type="project" value="UniProtKB-UniPathway"/>
</dbReference>
<evidence type="ECO:0000256" key="3">
    <source>
        <dbReference type="ARBA" id="ARBA00012053"/>
    </source>
</evidence>
<keyword evidence="14" id="KW-1185">Reference proteome</keyword>
<evidence type="ECO:0000256" key="4">
    <source>
        <dbReference type="ARBA" id="ARBA00022533"/>
    </source>
</evidence>
<keyword evidence="4" id="KW-0021">Allosteric enzyme</keyword>
<comment type="similarity">
    <text evidence="2">Belongs to the ALAD family.</text>
</comment>
<dbReference type="SUPFAM" id="SSF51569">
    <property type="entry name" value="Aldolase"/>
    <property type="match status" value="1"/>
</dbReference>
<keyword evidence="6" id="KW-0149">Chlorophyll biosynthesis</keyword>
<evidence type="ECO:0000256" key="10">
    <source>
        <dbReference type="ARBA" id="ARBA00032837"/>
    </source>
</evidence>
<dbReference type="SMART" id="SM01004">
    <property type="entry name" value="ALAD"/>
    <property type="match status" value="1"/>
</dbReference>
<feature type="compositionally biased region" description="Pro residues" evidence="12">
    <location>
        <begin position="82"/>
        <end position="91"/>
    </location>
</feature>
<comment type="catalytic activity">
    <reaction evidence="11">
        <text>2 5-aminolevulinate = porphobilinogen + 2 H2O + H(+)</text>
        <dbReference type="Rhea" id="RHEA:24064"/>
        <dbReference type="ChEBI" id="CHEBI:15377"/>
        <dbReference type="ChEBI" id="CHEBI:15378"/>
        <dbReference type="ChEBI" id="CHEBI:58126"/>
        <dbReference type="ChEBI" id="CHEBI:356416"/>
        <dbReference type="EC" id="4.2.1.24"/>
    </reaction>
</comment>
<dbReference type="GO" id="GO:0004655">
    <property type="term" value="F:porphobilinogen synthase activity"/>
    <property type="evidence" value="ECO:0007669"/>
    <property type="project" value="UniProtKB-EC"/>
</dbReference>
<name>A0A7J8XYR4_GOSAI</name>
<evidence type="ECO:0000313" key="13">
    <source>
        <dbReference type="EMBL" id="MBA0691934.1"/>
    </source>
</evidence>
<dbReference type="EMBL" id="JABFAA010000009">
    <property type="protein sequence ID" value="MBA0691934.1"/>
    <property type="molecule type" value="Genomic_DNA"/>
</dbReference>
<dbReference type="UniPathway" id="UPA00251">
    <property type="reaction ID" value="UER00318"/>
</dbReference>
<dbReference type="EC" id="4.2.1.24" evidence="3"/>
<sequence>MASTIVNAPCTVPSVKGFETQNYVGLRPISSVRFNSGRTSTSGHSRGLFVVRACERHDGHVKKIEMSIEECEAAVVAGNAPEAPPVPPKPAAPVGTPQLTRRPRRNRKSPALRASFQETSISPANFYVLTSTLVLFPRPAGQEDTPIGAMPGCYRLGWRHGLVEEVAKARDVGVNSIVLFPKVPDALKSPIGDEAYNDNGLVPRTIRLLKDKFPDLVIYTDVALDPYSSDGHDGIVREDGVIMNDETVHQLCKQAVSQ</sequence>
<evidence type="ECO:0000256" key="6">
    <source>
        <dbReference type="ARBA" id="ARBA00023171"/>
    </source>
</evidence>
<evidence type="ECO:0000256" key="12">
    <source>
        <dbReference type="SAM" id="MobiDB-lite"/>
    </source>
</evidence>
<dbReference type="PANTHER" id="PTHR11458:SF0">
    <property type="entry name" value="DELTA-AMINOLEVULINIC ACID DEHYDRATASE"/>
    <property type="match status" value="1"/>
</dbReference>
<dbReference type="Gene3D" id="3.20.20.70">
    <property type="entry name" value="Aldolase class I"/>
    <property type="match status" value="1"/>
</dbReference>
<dbReference type="AlphaFoldDB" id="A0A7J8XYR4"/>
<keyword evidence="7" id="KW-0456">Lyase</keyword>
<reference evidence="13 14" key="1">
    <citation type="journal article" date="2019" name="Genome Biol. Evol.">
        <title>Insights into the evolution of the New World diploid cottons (Gossypium, subgenus Houzingenia) based on genome sequencing.</title>
        <authorList>
            <person name="Grover C.E."/>
            <person name="Arick M.A. 2nd"/>
            <person name="Thrash A."/>
            <person name="Conover J.L."/>
            <person name="Sanders W.S."/>
            <person name="Peterson D.G."/>
            <person name="Frelichowski J.E."/>
            <person name="Scheffler J.A."/>
            <person name="Scheffler B.E."/>
            <person name="Wendel J.F."/>
        </authorList>
    </citation>
    <scope>NUCLEOTIDE SEQUENCE [LARGE SCALE GENOMIC DNA]</scope>
    <source>
        <strain evidence="13">185</strain>
        <tissue evidence="13">Leaf</tissue>
    </source>
</reference>
<dbReference type="InterPro" id="IPR013785">
    <property type="entry name" value="Aldolase_TIM"/>
</dbReference>
<evidence type="ECO:0000256" key="7">
    <source>
        <dbReference type="ARBA" id="ARBA00023239"/>
    </source>
</evidence>
<evidence type="ECO:0000256" key="2">
    <source>
        <dbReference type="ARBA" id="ARBA00008055"/>
    </source>
</evidence>
<evidence type="ECO:0000256" key="1">
    <source>
        <dbReference type="ARBA" id="ARBA00004694"/>
    </source>
</evidence>
<dbReference type="GO" id="GO:0015995">
    <property type="term" value="P:chlorophyll biosynthetic process"/>
    <property type="evidence" value="ECO:0007669"/>
    <property type="project" value="UniProtKB-KW"/>
</dbReference>
<dbReference type="GO" id="GO:0005829">
    <property type="term" value="C:cytosol"/>
    <property type="evidence" value="ECO:0007669"/>
    <property type="project" value="TreeGrafter"/>
</dbReference>
<dbReference type="InterPro" id="IPR001731">
    <property type="entry name" value="ALAD"/>
</dbReference>
<comment type="pathway">
    <text evidence="1">Porphyrin-containing compound metabolism; protoporphyrin-IX biosynthesis; coproporphyrinogen-III from 5-aminolevulinate: step 1/4.</text>
</comment>
<organism evidence="13 14">
    <name type="scientific">Gossypium aridum</name>
    <name type="common">American cotton</name>
    <name type="synonym">Erioxylum aridum</name>
    <dbReference type="NCBI Taxonomy" id="34290"/>
    <lineage>
        <taxon>Eukaryota</taxon>
        <taxon>Viridiplantae</taxon>
        <taxon>Streptophyta</taxon>
        <taxon>Embryophyta</taxon>
        <taxon>Tracheophyta</taxon>
        <taxon>Spermatophyta</taxon>
        <taxon>Magnoliopsida</taxon>
        <taxon>eudicotyledons</taxon>
        <taxon>Gunneridae</taxon>
        <taxon>Pentapetalae</taxon>
        <taxon>rosids</taxon>
        <taxon>malvids</taxon>
        <taxon>Malvales</taxon>
        <taxon>Malvaceae</taxon>
        <taxon>Malvoideae</taxon>
        <taxon>Gossypium</taxon>
    </lineage>
</organism>